<dbReference type="Gene3D" id="3.40.630.30">
    <property type="match status" value="1"/>
</dbReference>
<evidence type="ECO:0000259" key="3">
    <source>
        <dbReference type="PROSITE" id="PS51186"/>
    </source>
</evidence>
<dbReference type="InterPro" id="IPR000182">
    <property type="entry name" value="GNAT_dom"/>
</dbReference>
<dbReference type="Pfam" id="PF00583">
    <property type="entry name" value="Acetyltransf_1"/>
    <property type="match status" value="1"/>
</dbReference>
<dbReference type="GO" id="GO:0016747">
    <property type="term" value="F:acyltransferase activity, transferring groups other than amino-acyl groups"/>
    <property type="evidence" value="ECO:0007669"/>
    <property type="project" value="InterPro"/>
</dbReference>
<name>A0A125W5X9_ENTFL</name>
<accession>A0A125W5X9</accession>
<evidence type="ECO:0000256" key="1">
    <source>
        <dbReference type="ARBA" id="ARBA00022679"/>
    </source>
</evidence>
<dbReference type="HOGENOM" id="CLU_070012_1_1_9"/>
<dbReference type="PROSITE" id="PS51186">
    <property type="entry name" value="GNAT"/>
    <property type="match status" value="1"/>
</dbReference>
<sequence>MNKKINWRRQLTPLEKQTLTELRNKEMIKQGTFYKLEQTFPEESAYTYYGLYRKEQTIQAYIVGYCFDGETLEATIVAPNVGPFFEELVQELEKQAALWGMKEVFLVMDDKQSVGLNYFNRQGIVPAFSEQYLVFQRETYSQELAKLTLLRPQAADLDSLARLLEGTPLPEDLQRTLIYKENNQLLATLRLDHFENEWGIYGFVVTKTQRGRGLGRQMLQSALRMILEKSASATIFLEVETENQAALHLYQTEGFQVRNQYNYYQIL</sequence>
<evidence type="ECO:0000256" key="2">
    <source>
        <dbReference type="ARBA" id="ARBA00023315"/>
    </source>
</evidence>
<evidence type="ECO:0000313" key="5">
    <source>
        <dbReference type="Proteomes" id="UP000004846"/>
    </source>
</evidence>
<keyword evidence="2" id="KW-0012">Acyltransferase</keyword>
<dbReference type="AlphaFoldDB" id="A0A125W5X9"/>
<dbReference type="EMBL" id="AEBR01000054">
    <property type="protein sequence ID" value="EFM82704.1"/>
    <property type="molecule type" value="Genomic_DNA"/>
</dbReference>
<dbReference type="PANTHER" id="PTHR43800:SF1">
    <property type="entry name" value="PEPTIDYL-LYSINE N-ACETYLTRANSFERASE YJAB"/>
    <property type="match status" value="1"/>
</dbReference>
<keyword evidence="1 4" id="KW-0808">Transferase</keyword>
<evidence type="ECO:0000313" key="4">
    <source>
        <dbReference type="EMBL" id="EFM82704.1"/>
    </source>
</evidence>
<organism evidence="4 5">
    <name type="scientific">Enterococcus faecalis TX4248</name>
    <dbReference type="NCBI Taxonomy" id="749495"/>
    <lineage>
        <taxon>Bacteria</taxon>
        <taxon>Bacillati</taxon>
        <taxon>Bacillota</taxon>
        <taxon>Bacilli</taxon>
        <taxon>Lactobacillales</taxon>
        <taxon>Enterococcaceae</taxon>
        <taxon>Enterococcus</taxon>
    </lineage>
</organism>
<dbReference type="Proteomes" id="UP000004846">
    <property type="component" value="Unassembled WGS sequence"/>
</dbReference>
<dbReference type="InterPro" id="IPR016181">
    <property type="entry name" value="Acyl_CoA_acyltransferase"/>
</dbReference>
<reference evidence="4 5" key="1">
    <citation type="submission" date="2010-07" db="EMBL/GenBank/DDBJ databases">
        <authorList>
            <person name="Sid Ahmed O."/>
        </authorList>
    </citation>
    <scope>NUCLEOTIDE SEQUENCE [LARGE SCALE GENOMIC DNA]</scope>
    <source>
        <strain evidence="4 5">TX4248</strain>
    </source>
</reference>
<dbReference type="RefSeq" id="WP_002365722.1">
    <property type="nucleotide sequence ID" value="NZ_GL454455.1"/>
</dbReference>
<dbReference type="SUPFAM" id="SSF55729">
    <property type="entry name" value="Acyl-CoA N-acyltransferases (Nat)"/>
    <property type="match status" value="1"/>
</dbReference>
<comment type="caution">
    <text evidence="4">The sequence shown here is derived from an EMBL/GenBank/DDBJ whole genome shotgun (WGS) entry which is preliminary data.</text>
</comment>
<protein>
    <submittedName>
        <fullName evidence="4">Acetyltransferase, GNAT family</fullName>
    </submittedName>
</protein>
<dbReference type="CDD" id="cd04301">
    <property type="entry name" value="NAT_SF"/>
    <property type="match status" value="1"/>
</dbReference>
<proteinExistence type="predicted"/>
<gene>
    <name evidence="4" type="ORF">HMPREF9498_01641</name>
</gene>
<feature type="domain" description="N-acetyltransferase" evidence="3">
    <location>
        <begin position="133"/>
        <end position="267"/>
    </location>
</feature>
<dbReference type="PANTHER" id="PTHR43800">
    <property type="entry name" value="PEPTIDYL-LYSINE N-ACETYLTRANSFERASE YJAB"/>
    <property type="match status" value="1"/>
</dbReference>